<evidence type="ECO:0000256" key="1">
    <source>
        <dbReference type="ARBA" id="ARBA00005189"/>
    </source>
</evidence>
<dbReference type="GO" id="GO:0006654">
    <property type="term" value="P:phosphatidic acid biosynthetic process"/>
    <property type="evidence" value="ECO:0007669"/>
    <property type="project" value="TreeGrafter"/>
</dbReference>
<evidence type="ECO:0000256" key="5">
    <source>
        <dbReference type="ARBA" id="ARBA00023315"/>
    </source>
</evidence>
<evidence type="ECO:0000256" key="6">
    <source>
        <dbReference type="SAM" id="MobiDB-lite"/>
    </source>
</evidence>
<gene>
    <name evidence="9" type="ORF">DEM34_02265</name>
</gene>
<proteinExistence type="predicted"/>
<dbReference type="EMBL" id="QFFI01000003">
    <property type="protein sequence ID" value="PWG65125.1"/>
    <property type="molecule type" value="Genomic_DNA"/>
</dbReference>
<dbReference type="Pfam" id="PF01553">
    <property type="entry name" value="Acyltransferase"/>
    <property type="match status" value="1"/>
</dbReference>
<sequence length="291" mass="30760">MPVGRISVLRALRVVTLVLLVVFGGLGILLGVGVDRLRGRDPLAGAGRWAQALWCRTCCRVLGVRLRTTGEGIAPGPVLLLANHISWLDIICLAAMAPVTFLSKSEVRGWPIVGRVASALGTVYIDRGRDRAAERARAAIAESLAAGRRLVLFAEGTTGPGDTVRPFRPRLVQAALDAGTLVQPVTICYRNAAGGACRSVAFLDDQGLLASVWGVAGEAGLEAVVMPHAPLTPEAGRTAVTRESHRRVSEGLNALLDGAALSQSRHMSFPIMRPESTAGDRNGCEHSDRRG</sequence>
<dbReference type="GO" id="GO:0003841">
    <property type="term" value="F:1-acylglycerol-3-phosphate O-acyltransferase activity"/>
    <property type="evidence" value="ECO:0007669"/>
    <property type="project" value="TreeGrafter"/>
</dbReference>
<evidence type="ECO:0000256" key="7">
    <source>
        <dbReference type="SAM" id="Phobius"/>
    </source>
</evidence>
<dbReference type="InterPro" id="IPR002123">
    <property type="entry name" value="Plipid/glycerol_acylTrfase"/>
</dbReference>
<dbReference type="SUPFAM" id="SSF69593">
    <property type="entry name" value="Glycerol-3-phosphate (1)-acyltransferase"/>
    <property type="match status" value="1"/>
</dbReference>
<dbReference type="Proteomes" id="UP000245474">
    <property type="component" value="Unassembled WGS sequence"/>
</dbReference>
<evidence type="ECO:0000256" key="4">
    <source>
        <dbReference type="ARBA" id="ARBA00023098"/>
    </source>
</evidence>
<accession>A0A2U2N7G7</accession>
<feature type="compositionally biased region" description="Basic and acidic residues" evidence="6">
    <location>
        <begin position="282"/>
        <end position="291"/>
    </location>
</feature>
<evidence type="ECO:0000256" key="2">
    <source>
        <dbReference type="ARBA" id="ARBA00022516"/>
    </source>
</evidence>
<comment type="caution">
    <text evidence="9">The sequence shown here is derived from an EMBL/GenBank/DDBJ whole genome shotgun (WGS) entry which is preliminary data.</text>
</comment>
<protein>
    <submittedName>
        <fullName evidence="9">1-acyl-sn-glycerol-3-phosphate acyltransferase</fullName>
    </submittedName>
</protein>
<feature type="transmembrane region" description="Helical" evidence="7">
    <location>
        <begin position="12"/>
        <end position="34"/>
    </location>
</feature>
<keyword evidence="2" id="KW-0444">Lipid biosynthesis</keyword>
<dbReference type="PANTHER" id="PTHR10434">
    <property type="entry name" value="1-ACYL-SN-GLYCEROL-3-PHOSPHATE ACYLTRANSFERASE"/>
    <property type="match status" value="1"/>
</dbReference>
<keyword evidence="10" id="KW-1185">Reference proteome</keyword>
<keyword evidence="4" id="KW-0443">Lipid metabolism</keyword>
<keyword evidence="7" id="KW-0472">Membrane</keyword>
<dbReference type="PANTHER" id="PTHR10434:SF64">
    <property type="entry name" value="1-ACYL-SN-GLYCEROL-3-PHOSPHATE ACYLTRANSFERASE-RELATED"/>
    <property type="match status" value="1"/>
</dbReference>
<comment type="pathway">
    <text evidence="1">Lipid metabolism.</text>
</comment>
<evidence type="ECO:0000256" key="3">
    <source>
        <dbReference type="ARBA" id="ARBA00022679"/>
    </source>
</evidence>
<name>A0A2U2N7G7_9GAMM</name>
<keyword evidence="7" id="KW-1133">Transmembrane helix</keyword>
<dbReference type="CDD" id="cd07989">
    <property type="entry name" value="LPLAT_AGPAT-like"/>
    <property type="match status" value="1"/>
</dbReference>
<keyword evidence="5 9" id="KW-0012">Acyltransferase</keyword>
<evidence type="ECO:0000259" key="8">
    <source>
        <dbReference type="SMART" id="SM00563"/>
    </source>
</evidence>
<dbReference type="AlphaFoldDB" id="A0A2U2N7G7"/>
<keyword evidence="7" id="KW-0812">Transmembrane</keyword>
<reference evidence="9 10" key="1">
    <citation type="submission" date="2018-05" db="EMBL/GenBank/DDBJ databases">
        <title>Spiribacter halobius sp. nov., a moderately halophilic bacterium isolated from marine solar saltern.</title>
        <authorList>
            <person name="Zheng W.-S."/>
            <person name="Lu D.-C."/>
            <person name="Du Z.-J."/>
        </authorList>
    </citation>
    <scope>NUCLEOTIDE SEQUENCE [LARGE SCALE GENOMIC DNA]</scope>
    <source>
        <strain evidence="9 10">E85</strain>
    </source>
</reference>
<feature type="domain" description="Phospholipid/glycerol acyltransferase" evidence="8">
    <location>
        <begin position="78"/>
        <end position="190"/>
    </location>
</feature>
<evidence type="ECO:0000313" key="9">
    <source>
        <dbReference type="EMBL" id="PWG65125.1"/>
    </source>
</evidence>
<evidence type="ECO:0000313" key="10">
    <source>
        <dbReference type="Proteomes" id="UP000245474"/>
    </source>
</evidence>
<organism evidence="9 10">
    <name type="scientific">Sediminicurvatus halobius</name>
    <dbReference type="NCBI Taxonomy" id="2182432"/>
    <lineage>
        <taxon>Bacteria</taxon>
        <taxon>Pseudomonadati</taxon>
        <taxon>Pseudomonadota</taxon>
        <taxon>Gammaproteobacteria</taxon>
        <taxon>Chromatiales</taxon>
        <taxon>Ectothiorhodospiraceae</taxon>
        <taxon>Sediminicurvatus</taxon>
    </lineage>
</organism>
<keyword evidence="3 9" id="KW-0808">Transferase</keyword>
<dbReference type="SMART" id="SM00563">
    <property type="entry name" value="PlsC"/>
    <property type="match status" value="1"/>
</dbReference>
<feature type="region of interest" description="Disordered" evidence="6">
    <location>
        <begin position="270"/>
        <end position="291"/>
    </location>
</feature>